<feature type="domain" description="Right handed beta helix" evidence="5">
    <location>
        <begin position="275"/>
        <end position="416"/>
    </location>
</feature>
<dbReference type="Pfam" id="PF13229">
    <property type="entry name" value="Beta_helix"/>
    <property type="match status" value="1"/>
</dbReference>
<dbReference type="InterPro" id="IPR039448">
    <property type="entry name" value="Beta_helix"/>
</dbReference>
<dbReference type="EMBL" id="JBDIML010000001">
    <property type="protein sequence ID" value="MEN2766268.1"/>
    <property type="molecule type" value="Genomic_DNA"/>
</dbReference>
<dbReference type="PANTHER" id="PTHR40088:SF2">
    <property type="entry name" value="SECRETED SUGAR HYDROLASE"/>
    <property type="match status" value="1"/>
</dbReference>
<evidence type="ECO:0000313" key="8">
    <source>
        <dbReference type="Proteomes" id="UP001444625"/>
    </source>
</evidence>
<dbReference type="Gene3D" id="2.160.20.10">
    <property type="entry name" value="Single-stranded right-handed beta-helix, Pectin lyase-like"/>
    <property type="match status" value="1"/>
</dbReference>
<keyword evidence="3 4" id="KW-0732">Signal</keyword>
<proteinExistence type="predicted"/>
<protein>
    <submittedName>
        <fullName evidence="7">Right-handed parallel beta-helix repeat-containing protein</fullName>
    </submittedName>
</protein>
<dbReference type="InterPro" id="IPR052052">
    <property type="entry name" value="Polysaccharide_Lyase_9"/>
</dbReference>
<evidence type="ECO:0000256" key="1">
    <source>
        <dbReference type="ARBA" id="ARBA00004613"/>
    </source>
</evidence>
<dbReference type="Proteomes" id="UP001444625">
    <property type="component" value="Unassembled WGS sequence"/>
</dbReference>
<accession>A0ABU9XDC1</accession>
<evidence type="ECO:0000256" key="2">
    <source>
        <dbReference type="ARBA" id="ARBA00022525"/>
    </source>
</evidence>
<evidence type="ECO:0000259" key="5">
    <source>
        <dbReference type="Pfam" id="PF13229"/>
    </source>
</evidence>
<dbReference type="InterPro" id="IPR011050">
    <property type="entry name" value="Pectin_lyase_fold/virulence"/>
</dbReference>
<name>A0ABU9XDC1_9BACI</name>
<feature type="chain" id="PRO_5046985740" evidence="4">
    <location>
        <begin position="29"/>
        <end position="466"/>
    </location>
</feature>
<keyword evidence="2" id="KW-0964">Secreted</keyword>
<dbReference type="RefSeq" id="WP_345823722.1">
    <property type="nucleotide sequence ID" value="NZ_JBDIML010000001.1"/>
</dbReference>
<organism evidence="7 8">
    <name type="scientific">Ornithinibacillus xuwenensis</name>
    <dbReference type="NCBI Taxonomy" id="3144668"/>
    <lineage>
        <taxon>Bacteria</taxon>
        <taxon>Bacillati</taxon>
        <taxon>Bacillota</taxon>
        <taxon>Bacilli</taxon>
        <taxon>Bacillales</taxon>
        <taxon>Bacillaceae</taxon>
        <taxon>Ornithinibacillus</taxon>
    </lineage>
</organism>
<evidence type="ECO:0000256" key="3">
    <source>
        <dbReference type="ARBA" id="ARBA00022729"/>
    </source>
</evidence>
<evidence type="ECO:0000313" key="7">
    <source>
        <dbReference type="EMBL" id="MEN2766268.1"/>
    </source>
</evidence>
<dbReference type="SUPFAM" id="SSF51126">
    <property type="entry name" value="Pectin lyase-like"/>
    <property type="match status" value="1"/>
</dbReference>
<sequence>MKKMIVIVLTAVAAITAVIILNNTDAKADKVIYVALNGDDENNGTKSKPFRTLEKAASVAQAGTTVYIREGTYHEKLVVKHSGTDSNPIIFSAYQDEKVVISGSNHTESDGDTALITIDDKNNISIFGLSIQDLSTNLSDETVIGIYVTGSSSHITLENNHVHGITTNSENGNGHGIAIYGTGEMNDINIVNNIVEELKLGSSEAIVLNGNINGFTVNGNTVRRSDNIGIDMIGYEGISKDKEHDFVRNGMVKDNDVYEISSFGNPAYGEEYSAAGIYVDGGKNISIEGNTVYKNDIGIEATSEHSGKSADNITITNNVVYHNYYTGISIGGYDENRGGTKNTTIAHNIMYRNDTEGLEGGQLLLQYNTQYNSIEGNILTAGPSRIFIANYFTANKENELKNNVFHSEEGKEGIWVWKDEEYRSFSEFLEASNGDESSRYIDPEYRNEKTFDFDLIEDSPAKEIIE</sequence>
<dbReference type="InterPro" id="IPR006626">
    <property type="entry name" value="PbH1"/>
</dbReference>
<feature type="domain" description="Pel9A-like right handed beta-helix region" evidence="6">
    <location>
        <begin position="27"/>
        <end position="153"/>
    </location>
</feature>
<comment type="subcellular location">
    <subcellularLocation>
        <location evidence="1">Secreted</location>
    </subcellularLocation>
</comment>
<dbReference type="SMART" id="SM00710">
    <property type="entry name" value="PbH1"/>
    <property type="match status" value="7"/>
</dbReference>
<dbReference type="InterPro" id="IPR012334">
    <property type="entry name" value="Pectin_lyas_fold"/>
</dbReference>
<gene>
    <name evidence="7" type="ORF">ABC228_03645</name>
</gene>
<evidence type="ECO:0000259" key="6">
    <source>
        <dbReference type="Pfam" id="PF22842"/>
    </source>
</evidence>
<dbReference type="Pfam" id="PF22842">
    <property type="entry name" value="Pel9A-like_beta_helix"/>
    <property type="match status" value="1"/>
</dbReference>
<feature type="signal peptide" evidence="4">
    <location>
        <begin position="1"/>
        <end position="28"/>
    </location>
</feature>
<comment type="caution">
    <text evidence="7">The sequence shown here is derived from an EMBL/GenBank/DDBJ whole genome shotgun (WGS) entry which is preliminary data.</text>
</comment>
<reference evidence="7 8" key="1">
    <citation type="submission" date="2024-05" db="EMBL/GenBank/DDBJ databases">
        <authorList>
            <person name="Haq I."/>
            <person name="Ullah Z."/>
            <person name="Ahmad R."/>
            <person name="Li M."/>
            <person name="Tong Y."/>
        </authorList>
    </citation>
    <scope>NUCLEOTIDE SEQUENCE [LARGE SCALE GENOMIC DNA]</scope>
    <source>
        <strain evidence="7 8">16A2E</strain>
    </source>
</reference>
<dbReference type="PANTHER" id="PTHR40088">
    <property type="entry name" value="PECTATE LYASE (EUROFUNG)"/>
    <property type="match status" value="1"/>
</dbReference>
<keyword evidence="8" id="KW-1185">Reference proteome</keyword>
<dbReference type="InterPro" id="IPR053868">
    <property type="entry name" value="Pel9A-like_beta_helix"/>
</dbReference>
<evidence type="ECO:0000256" key="4">
    <source>
        <dbReference type="SAM" id="SignalP"/>
    </source>
</evidence>